<dbReference type="CDD" id="cd10917">
    <property type="entry name" value="CE4_NodB_like_6s_7s"/>
    <property type="match status" value="1"/>
</dbReference>
<dbReference type="InterPro" id="IPR002509">
    <property type="entry name" value="NODB_dom"/>
</dbReference>
<dbReference type="RefSeq" id="WP_233421037.1">
    <property type="nucleotide sequence ID" value="NZ_JAUSVM010000001.1"/>
</dbReference>
<reference evidence="5 6" key="1">
    <citation type="submission" date="2023-07" db="EMBL/GenBank/DDBJ databases">
        <title>Sequencing the genomes of 1000 actinobacteria strains.</title>
        <authorList>
            <person name="Klenk H.-P."/>
        </authorList>
    </citation>
    <scope>NUCLEOTIDE SEQUENCE [LARGE SCALE GENOMIC DNA]</scope>
    <source>
        <strain evidence="5 6">DSM 14785</strain>
    </source>
</reference>
<dbReference type="Pfam" id="PF01522">
    <property type="entry name" value="Polysacc_deac_1"/>
    <property type="match status" value="1"/>
</dbReference>
<evidence type="ECO:0000313" key="5">
    <source>
        <dbReference type="EMBL" id="MDQ0425534.1"/>
    </source>
</evidence>
<evidence type="ECO:0000256" key="2">
    <source>
        <dbReference type="ARBA" id="ARBA00022801"/>
    </source>
</evidence>
<proteinExistence type="predicted"/>
<feature type="domain" description="NodB homology" evidence="4">
    <location>
        <begin position="49"/>
        <end position="228"/>
    </location>
</feature>
<sequence length="232" mass="24149">MSGAGRVGGAAADGEGFDGPPPDGAPAGDRPADGVRSDGVIEVVGGGERTIVLTFDDGPNPPDTADLLDLLAREDVPAVFFLVGERVVEHPDLVARIAADGHVLGNHSWQHDDLGDASPDVVHADLTRTLDAIRAAVPGAPVPYWRAPFGSWGATVDVAASLGMRSMGWHTAVEDWVPPGVDELVRRMEAVAPGGVILLHDGGGDRSQTVAAVARFVPLMRERGWQFVAPPA</sequence>
<dbReference type="EMBL" id="JAUSVM010000001">
    <property type="protein sequence ID" value="MDQ0425534.1"/>
    <property type="molecule type" value="Genomic_DNA"/>
</dbReference>
<dbReference type="PANTHER" id="PTHR10587">
    <property type="entry name" value="GLYCOSYL TRANSFERASE-RELATED"/>
    <property type="match status" value="1"/>
</dbReference>
<evidence type="ECO:0000256" key="3">
    <source>
        <dbReference type="SAM" id="MobiDB-lite"/>
    </source>
</evidence>
<keyword evidence="2" id="KW-0378">Hydrolase</keyword>
<name>A0ABU0GJJ1_9CELL</name>
<keyword evidence="1" id="KW-0479">Metal-binding</keyword>
<dbReference type="InterPro" id="IPR050248">
    <property type="entry name" value="Polysacc_deacetylase_ArnD"/>
</dbReference>
<dbReference type="PROSITE" id="PS51677">
    <property type="entry name" value="NODB"/>
    <property type="match status" value="1"/>
</dbReference>
<keyword evidence="6" id="KW-1185">Reference proteome</keyword>
<dbReference type="PANTHER" id="PTHR10587:SF133">
    <property type="entry name" value="CHITIN DEACETYLASE 1-RELATED"/>
    <property type="match status" value="1"/>
</dbReference>
<organism evidence="5 6">
    <name type="scientific">Cellulomonas iranensis</name>
    <dbReference type="NCBI Taxonomy" id="76862"/>
    <lineage>
        <taxon>Bacteria</taxon>
        <taxon>Bacillati</taxon>
        <taxon>Actinomycetota</taxon>
        <taxon>Actinomycetes</taxon>
        <taxon>Micrococcales</taxon>
        <taxon>Cellulomonadaceae</taxon>
        <taxon>Cellulomonas</taxon>
    </lineage>
</organism>
<evidence type="ECO:0000313" key="6">
    <source>
        <dbReference type="Proteomes" id="UP001240250"/>
    </source>
</evidence>
<dbReference type="Gene3D" id="3.20.20.370">
    <property type="entry name" value="Glycoside hydrolase/deacetylase"/>
    <property type="match status" value="1"/>
</dbReference>
<evidence type="ECO:0000256" key="1">
    <source>
        <dbReference type="ARBA" id="ARBA00022723"/>
    </source>
</evidence>
<feature type="region of interest" description="Disordered" evidence="3">
    <location>
        <begin position="1"/>
        <end position="37"/>
    </location>
</feature>
<comment type="caution">
    <text evidence="5">The sequence shown here is derived from an EMBL/GenBank/DDBJ whole genome shotgun (WGS) entry which is preliminary data.</text>
</comment>
<accession>A0ABU0GJJ1</accession>
<protein>
    <submittedName>
        <fullName evidence="5">Peptidoglycan/xylan/chitin deacetylase (PgdA/CDA1 family)</fullName>
    </submittedName>
</protein>
<dbReference type="InterPro" id="IPR011330">
    <property type="entry name" value="Glyco_hydro/deAcase_b/a-brl"/>
</dbReference>
<evidence type="ECO:0000259" key="4">
    <source>
        <dbReference type="PROSITE" id="PS51677"/>
    </source>
</evidence>
<dbReference type="Proteomes" id="UP001240250">
    <property type="component" value="Unassembled WGS sequence"/>
</dbReference>
<gene>
    <name evidence="5" type="ORF">JO380_001915</name>
</gene>
<dbReference type="SUPFAM" id="SSF88713">
    <property type="entry name" value="Glycoside hydrolase/deacetylase"/>
    <property type="match status" value="1"/>
</dbReference>